<dbReference type="InterPro" id="IPR052387">
    <property type="entry name" value="Fibrocystin"/>
</dbReference>
<dbReference type="Proteomes" id="UP000228945">
    <property type="component" value="Chromosome"/>
</dbReference>
<organism evidence="3 4">
    <name type="scientific">Caulobacter mirabilis</name>
    <dbReference type="NCBI Taxonomy" id="69666"/>
    <lineage>
        <taxon>Bacteria</taxon>
        <taxon>Pseudomonadati</taxon>
        <taxon>Pseudomonadota</taxon>
        <taxon>Alphaproteobacteria</taxon>
        <taxon>Caulobacterales</taxon>
        <taxon>Caulobacteraceae</taxon>
        <taxon>Caulobacter</taxon>
    </lineage>
</organism>
<dbReference type="InterPro" id="IPR013783">
    <property type="entry name" value="Ig-like_fold"/>
</dbReference>
<dbReference type="InterPro" id="IPR002909">
    <property type="entry name" value="IPT_dom"/>
</dbReference>
<gene>
    <name evidence="3" type="ORF">CSW64_15505</name>
</gene>
<sequence>MVSVALRGFARRAGSRAAWISPLKAVGLAFAWCAALLVGALGATPTPAWAQYGQGAPEITSVSPSAGRVAGGETVTITGVNLRPIPGPGITVRFGGTQVMTLREDPTFIEVRTPPGVAGTTVDVVVTTSYGSTPVTAASKFSYAAAPVITSVNPGYGLHSETRQVVLTGQNFTGARGVSFAGWGVPFTVDSDGQITLTTRPVAQGVSADIIVTGASGETARTIYRATGPAKVTTATIYRGPAGSEITYTGVGFTGMTSVTIGGVAASFSVTSDTELKVTVPGGLVSGSHPVAMTTPMGTATAASFYVLGAPIVSSIGFNESAPEGGNMLTINGVGFAQPLTVKFGEVASPNAIFYREDFIVAAVPPGVGQQQVTVTTPHGVSATGPATAFTYVSEPRVNSLGLSRGPSTGGDEIEIYGYNLGGATAVQFGSASATFVVVSSSRILAVTPRGPESSTSS</sequence>
<dbReference type="Pfam" id="PF01833">
    <property type="entry name" value="TIG"/>
    <property type="match status" value="5"/>
</dbReference>
<dbReference type="PANTHER" id="PTHR46769:SF2">
    <property type="entry name" value="FIBROCYSTIN-L ISOFORM 2 PRECURSOR-RELATED"/>
    <property type="match status" value="1"/>
</dbReference>
<dbReference type="InterPro" id="IPR014756">
    <property type="entry name" value="Ig_E-set"/>
</dbReference>
<feature type="domain" description="IPT/TIG" evidence="2">
    <location>
        <begin position="310"/>
        <end position="393"/>
    </location>
</feature>
<feature type="domain" description="IPT/TIG" evidence="2">
    <location>
        <begin position="146"/>
        <end position="227"/>
    </location>
</feature>
<name>A0A2D2B0B2_9CAUL</name>
<dbReference type="AlphaFoldDB" id="A0A2D2B0B2"/>
<evidence type="ECO:0000259" key="2">
    <source>
        <dbReference type="SMART" id="SM00429"/>
    </source>
</evidence>
<dbReference type="OrthoDB" id="3289082at2"/>
<protein>
    <recommendedName>
        <fullName evidence="2">IPT/TIG domain-containing protein</fullName>
    </recommendedName>
</protein>
<feature type="domain" description="IPT/TIG" evidence="2">
    <location>
        <begin position="56"/>
        <end position="144"/>
    </location>
</feature>
<keyword evidence="1" id="KW-0732">Signal</keyword>
<dbReference type="EMBL" id="CP024201">
    <property type="protein sequence ID" value="ATQ43698.1"/>
    <property type="molecule type" value="Genomic_DNA"/>
</dbReference>
<dbReference type="PANTHER" id="PTHR46769">
    <property type="entry name" value="POLYCYSTIC KIDNEY AND HEPATIC DISEASE 1 (AUTOSOMAL RECESSIVE)-LIKE 1"/>
    <property type="match status" value="1"/>
</dbReference>
<evidence type="ECO:0000256" key="1">
    <source>
        <dbReference type="ARBA" id="ARBA00022729"/>
    </source>
</evidence>
<dbReference type="CDD" id="cd00102">
    <property type="entry name" value="IPT"/>
    <property type="match status" value="3"/>
</dbReference>
<keyword evidence="4" id="KW-1185">Reference proteome</keyword>
<dbReference type="KEGG" id="cmb:CSW64_15505"/>
<accession>A0A2D2B0B2</accession>
<dbReference type="Gene3D" id="2.60.40.10">
    <property type="entry name" value="Immunoglobulins"/>
    <property type="match status" value="5"/>
</dbReference>
<evidence type="ECO:0000313" key="3">
    <source>
        <dbReference type="EMBL" id="ATQ43698.1"/>
    </source>
</evidence>
<evidence type="ECO:0000313" key="4">
    <source>
        <dbReference type="Proteomes" id="UP000228945"/>
    </source>
</evidence>
<dbReference type="SUPFAM" id="SSF81296">
    <property type="entry name" value="E set domains"/>
    <property type="match status" value="5"/>
</dbReference>
<dbReference type="RefSeq" id="WP_099622947.1">
    <property type="nucleotide sequence ID" value="NZ_CP024201.1"/>
</dbReference>
<proteinExistence type="predicted"/>
<reference evidence="3 4" key="1">
    <citation type="submission" date="2017-10" db="EMBL/GenBank/DDBJ databases">
        <title>Genome sequence of Caulobacter mirabilis FWC38.</title>
        <authorList>
            <person name="Fiebig A."/>
            <person name="Crosson S."/>
        </authorList>
    </citation>
    <scope>NUCLEOTIDE SEQUENCE [LARGE SCALE GENOMIC DNA]</scope>
    <source>
        <strain evidence="3 4">FWC 38</strain>
    </source>
</reference>
<dbReference type="SMART" id="SM00429">
    <property type="entry name" value="IPT"/>
    <property type="match status" value="3"/>
</dbReference>